<evidence type="ECO:0000259" key="2">
    <source>
        <dbReference type="PROSITE" id="PS50994"/>
    </source>
</evidence>
<dbReference type="InterPro" id="IPR047797">
    <property type="entry name" value="ISNCY_transpos"/>
</dbReference>
<dbReference type="AlphaFoldDB" id="A0A2X1XQ94"/>
<feature type="region of interest" description="Disordered" evidence="1">
    <location>
        <begin position="408"/>
        <end position="454"/>
    </location>
</feature>
<dbReference type="SUPFAM" id="SSF46689">
    <property type="entry name" value="Homeodomain-like"/>
    <property type="match status" value="1"/>
</dbReference>
<dbReference type="Gene3D" id="3.30.420.10">
    <property type="entry name" value="Ribonuclease H-like superfamily/Ribonuclease H"/>
    <property type="match status" value="1"/>
</dbReference>
<evidence type="ECO:0000256" key="1">
    <source>
        <dbReference type="SAM" id="MobiDB-lite"/>
    </source>
</evidence>
<protein>
    <submittedName>
        <fullName evidence="3">Integrase core domain</fullName>
    </submittedName>
</protein>
<dbReference type="GO" id="GO:0015074">
    <property type="term" value="P:DNA integration"/>
    <property type="evidence" value="ECO:0007669"/>
    <property type="project" value="InterPro"/>
</dbReference>
<dbReference type="Pfam" id="PF13551">
    <property type="entry name" value="HTH_29"/>
    <property type="match status" value="1"/>
</dbReference>
<dbReference type="EMBL" id="UATL01000005">
    <property type="protein sequence ID" value="SPY44779.1"/>
    <property type="molecule type" value="Genomic_DNA"/>
</dbReference>
<dbReference type="InterPro" id="IPR036397">
    <property type="entry name" value="RNaseH_sf"/>
</dbReference>
<dbReference type="NCBIfam" id="NF033594">
    <property type="entry name" value="transpos_ISNCY_2"/>
    <property type="match status" value="1"/>
</dbReference>
<name>A0A2X1XQ94_PHODM</name>
<dbReference type="GO" id="GO:0003676">
    <property type="term" value="F:nucleic acid binding"/>
    <property type="evidence" value="ECO:0007669"/>
    <property type="project" value="InterPro"/>
</dbReference>
<evidence type="ECO:0000313" key="4">
    <source>
        <dbReference type="Proteomes" id="UP000251647"/>
    </source>
</evidence>
<reference evidence="3 4" key="1">
    <citation type="submission" date="2018-06" db="EMBL/GenBank/DDBJ databases">
        <authorList>
            <consortium name="Pathogen Informatics"/>
            <person name="Doyle S."/>
        </authorList>
    </citation>
    <scope>NUCLEOTIDE SEQUENCE [LARGE SCALE GENOMIC DNA]</scope>
    <source>
        <strain evidence="3 4">NCTC11647</strain>
    </source>
</reference>
<dbReference type="Proteomes" id="UP000251647">
    <property type="component" value="Unassembled WGS sequence"/>
</dbReference>
<feature type="domain" description="Integrase catalytic" evidence="2">
    <location>
        <begin position="128"/>
        <end position="312"/>
    </location>
</feature>
<dbReference type="SUPFAM" id="SSF53098">
    <property type="entry name" value="Ribonuclease H-like"/>
    <property type="match status" value="1"/>
</dbReference>
<dbReference type="PANTHER" id="PTHR35004:SF7">
    <property type="entry name" value="INTEGRASE PROTEIN"/>
    <property type="match status" value="1"/>
</dbReference>
<dbReference type="InterPro" id="IPR009057">
    <property type="entry name" value="Homeodomain-like_sf"/>
</dbReference>
<sequence>MLLTMTDNELLRIKVIQDICDKRLTGVEAAHLLNLSPRQVYRLVKRFIEFGASGLVSLQRGRPGNHRYDENVKLQTLAILHGHYTDFGPTLAHEKLTERHNIHVSVETIRQWMIADGLWVPHNKRKPRAYQPRYRRDCLGELIQIDGSHHDWFEGRSNKCCLLVFIDDATGKLMNLRFSETESAFDYMVATREYLEQHGKPTAFYSDRHAVFHVSKRDAKTERLTQFGRVLHDLNIELICANSSQAKGRVERANKTLQDRLVKEMRLQEIDTIEQANVWLPNFIADFNRRFAKPAKYPKDMHRPVREMTDELNDIFAWQELRKLSKSLTFQYDKVVYLIDPTEENQRLINQVVKVLDRPDGTIAIQYGLRKLTFKVFDKLTDIDQGQIVDNKRLGAVLKFAQEKQQEFEQQQTRSRSKKAPKRTAQQRAIRQLEAINPVLVHPEQFKPSTRKKP</sequence>
<dbReference type="InterPro" id="IPR001584">
    <property type="entry name" value="Integrase_cat-core"/>
</dbReference>
<proteinExistence type="predicted"/>
<evidence type="ECO:0000313" key="3">
    <source>
        <dbReference type="EMBL" id="SPY44779.1"/>
    </source>
</evidence>
<gene>
    <name evidence="3" type="ORF">NCTC11647_03730</name>
</gene>
<organism evidence="3 4">
    <name type="scientific">Photobacterium damselae</name>
    <dbReference type="NCBI Taxonomy" id="38293"/>
    <lineage>
        <taxon>Bacteria</taxon>
        <taxon>Pseudomonadati</taxon>
        <taxon>Pseudomonadota</taxon>
        <taxon>Gammaproteobacteria</taxon>
        <taxon>Vibrionales</taxon>
        <taxon>Vibrionaceae</taxon>
        <taxon>Photobacterium</taxon>
    </lineage>
</organism>
<dbReference type="PANTHER" id="PTHR35004">
    <property type="entry name" value="TRANSPOSASE RV3428C-RELATED"/>
    <property type="match status" value="1"/>
</dbReference>
<accession>A0A2X1XQ94</accession>
<dbReference type="InterPro" id="IPR012337">
    <property type="entry name" value="RNaseH-like_sf"/>
</dbReference>
<dbReference type="PROSITE" id="PS50994">
    <property type="entry name" value="INTEGRASE"/>
    <property type="match status" value="1"/>
</dbReference>